<sequence>AVAMDKFNHALPYSNFFGGAAAFRPS</sequence>
<feature type="non-terminal residue" evidence="1">
    <location>
        <position position="1"/>
    </location>
</feature>
<protein>
    <submittedName>
        <fullName evidence="1">Uncharacterized protein</fullName>
    </submittedName>
</protein>
<evidence type="ECO:0000313" key="1">
    <source>
        <dbReference type="EMBL" id="CAF4365552.1"/>
    </source>
</evidence>
<proteinExistence type="predicted"/>
<dbReference type="Proteomes" id="UP000663836">
    <property type="component" value="Unassembled WGS sequence"/>
</dbReference>
<evidence type="ECO:0000313" key="2">
    <source>
        <dbReference type="Proteomes" id="UP000663836"/>
    </source>
</evidence>
<dbReference type="EMBL" id="CAJOBD010055511">
    <property type="protein sequence ID" value="CAF4365552.1"/>
    <property type="molecule type" value="Genomic_DNA"/>
</dbReference>
<dbReference type="AlphaFoldDB" id="A0A820M0T3"/>
<organism evidence="1 2">
    <name type="scientific">Rotaria sordida</name>
    <dbReference type="NCBI Taxonomy" id="392033"/>
    <lineage>
        <taxon>Eukaryota</taxon>
        <taxon>Metazoa</taxon>
        <taxon>Spiralia</taxon>
        <taxon>Gnathifera</taxon>
        <taxon>Rotifera</taxon>
        <taxon>Eurotatoria</taxon>
        <taxon>Bdelloidea</taxon>
        <taxon>Philodinida</taxon>
        <taxon>Philodinidae</taxon>
        <taxon>Rotaria</taxon>
    </lineage>
</organism>
<accession>A0A820M0T3</accession>
<feature type="non-terminal residue" evidence="1">
    <location>
        <position position="26"/>
    </location>
</feature>
<comment type="caution">
    <text evidence="1">The sequence shown here is derived from an EMBL/GenBank/DDBJ whole genome shotgun (WGS) entry which is preliminary data.</text>
</comment>
<reference evidence="1" key="1">
    <citation type="submission" date="2021-02" db="EMBL/GenBank/DDBJ databases">
        <authorList>
            <person name="Nowell W R."/>
        </authorList>
    </citation>
    <scope>NUCLEOTIDE SEQUENCE</scope>
</reference>
<gene>
    <name evidence="1" type="ORF">JBS370_LOCUS42367</name>
</gene>
<name>A0A820M0T3_9BILA</name>